<evidence type="ECO:0000313" key="1">
    <source>
        <dbReference type="EMBL" id="AKN37965.1"/>
    </source>
</evidence>
<dbReference type="EMBL" id="KP795557">
    <property type="protein sequence ID" value="AKN37965.1"/>
    <property type="molecule type" value="Genomic_DNA"/>
</dbReference>
<organism evidence="1">
    <name type="scientific">Enterovibrio norvegicus</name>
    <dbReference type="NCBI Taxonomy" id="188144"/>
    <lineage>
        <taxon>Bacteria</taxon>
        <taxon>Pseudomonadati</taxon>
        <taxon>Pseudomonadota</taxon>
        <taxon>Gammaproteobacteria</taxon>
        <taxon>Vibrionales</taxon>
        <taxon>Vibrionaceae</taxon>
        <taxon>Enterovibrio</taxon>
    </lineage>
</organism>
<sequence>MVQYINRLSIIKRYRYFSTLPNRYIAKVHKGTCLLRALIDVMLILLI</sequence>
<name>A0A0H3ZP25_9GAMM</name>
<dbReference type="AlphaFoldDB" id="A0A0H3ZP25"/>
<reference evidence="1" key="1">
    <citation type="journal article" date="2015" name="MBio">
        <title>Eco-Evolutionary Dynamics of Episomes among Ecologically Cohesive Bacterial Populations.</title>
        <authorList>
            <person name="Xue H."/>
            <person name="Cordero O.X."/>
            <person name="Camas F.M."/>
            <person name="Trimble W."/>
            <person name="Meyer F."/>
            <person name="Guglielmini J."/>
            <person name="Rocha E.P."/>
            <person name="Polz M.F."/>
        </authorList>
    </citation>
    <scope>NUCLEOTIDE SEQUENCE</scope>
    <source>
        <strain evidence="1">FF_472</strain>
    </source>
</reference>
<accession>A0A0H3ZP25</accession>
<proteinExistence type="predicted"/>
<protein>
    <submittedName>
        <fullName evidence="1">Uncharacterized protein</fullName>
    </submittedName>
</protein>